<dbReference type="Gene3D" id="3.90.1310.10">
    <property type="entry name" value="Penicillin-binding protein 2a (Domain 2)"/>
    <property type="match status" value="1"/>
</dbReference>
<dbReference type="GO" id="GO:0009252">
    <property type="term" value="P:peptidoglycan biosynthetic process"/>
    <property type="evidence" value="ECO:0007669"/>
    <property type="project" value="UniProtKB-KW"/>
</dbReference>
<dbReference type="InterPro" id="IPR050515">
    <property type="entry name" value="Beta-lactam/transpept"/>
</dbReference>
<dbReference type="Gene3D" id="3.40.710.10">
    <property type="entry name" value="DD-peptidase/beta-lactamase superfamily"/>
    <property type="match status" value="1"/>
</dbReference>
<keyword evidence="5 17" id="KW-0121">Carboxypeptidase</keyword>
<dbReference type="GO" id="GO:0005886">
    <property type="term" value="C:plasma membrane"/>
    <property type="evidence" value="ECO:0007669"/>
    <property type="project" value="UniProtKB-SubCell"/>
</dbReference>
<evidence type="ECO:0000313" key="17">
    <source>
        <dbReference type="EMBL" id="QOP43589.1"/>
    </source>
</evidence>
<dbReference type="Gene3D" id="3.30.1390.30">
    <property type="entry name" value="Penicillin-binding protein 2a, domain 3"/>
    <property type="match status" value="1"/>
</dbReference>
<keyword evidence="3" id="KW-1003">Cell membrane</keyword>
<keyword evidence="11 14" id="KW-1133">Transmembrane helix</keyword>
<dbReference type="InterPro" id="IPR036138">
    <property type="entry name" value="PBP_dimer_sf"/>
</dbReference>
<evidence type="ECO:0000256" key="3">
    <source>
        <dbReference type="ARBA" id="ARBA00022475"/>
    </source>
</evidence>
<evidence type="ECO:0000259" key="16">
    <source>
        <dbReference type="Pfam" id="PF03717"/>
    </source>
</evidence>
<reference evidence="17 18" key="1">
    <citation type="submission" date="2019-06" db="EMBL/GenBank/DDBJ databases">
        <title>Sulfurimonas gotlandica sp. nov., a chemoautotrophic and psychrotolerant epsilonproteobacterium isolated from a pelagic redoxcline, and an emended description of the genus Sulfurimonas.</title>
        <authorList>
            <person name="Wang S."/>
            <person name="Jiang L."/>
            <person name="Shao Z."/>
        </authorList>
    </citation>
    <scope>NUCLEOTIDE SEQUENCE [LARGE SCALE GENOMIC DNA]</scope>
    <source>
        <strain evidence="17 18">S2-6</strain>
    </source>
</reference>
<evidence type="ECO:0000259" key="15">
    <source>
        <dbReference type="Pfam" id="PF00905"/>
    </source>
</evidence>
<dbReference type="GO" id="GO:0071555">
    <property type="term" value="P:cell wall organization"/>
    <property type="evidence" value="ECO:0007669"/>
    <property type="project" value="UniProtKB-KW"/>
</dbReference>
<keyword evidence="4" id="KW-0997">Cell inner membrane</keyword>
<protein>
    <submittedName>
        <fullName evidence="17">Penicillin-binding protein 2</fullName>
        <ecNumber evidence="17">3.4.16.4</ecNumber>
    </submittedName>
</protein>
<keyword evidence="13" id="KW-0961">Cell wall biogenesis/degradation</keyword>
<dbReference type="RefSeq" id="WP_193149682.1">
    <property type="nucleotide sequence ID" value="NZ_CP041235.1"/>
</dbReference>
<dbReference type="InterPro" id="IPR005311">
    <property type="entry name" value="PBP_dimer"/>
</dbReference>
<feature type="transmembrane region" description="Helical" evidence="14">
    <location>
        <begin position="5"/>
        <end position="26"/>
    </location>
</feature>
<name>A0A7M1B1F1_9BACT</name>
<proteinExistence type="predicted"/>
<dbReference type="Pfam" id="PF03717">
    <property type="entry name" value="PBP_dimer"/>
    <property type="match status" value="1"/>
</dbReference>
<dbReference type="InterPro" id="IPR012338">
    <property type="entry name" value="Beta-lactam/transpept-like"/>
</dbReference>
<dbReference type="EMBL" id="CP041235">
    <property type="protein sequence ID" value="QOP43589.1"/>
    <property type="molecule type" value="Genomic_DNA"/>
</dbReference>
<evidence type="ECO:0000256" key="10">
    <source>
        <dbReference type="ARBA" id="ARBA00022984"/>
    </source>
</evidence>
<dbReference type="GO" id="GO:0006508">
    <property type="term" value="P:proteolysis"/>
    <property type="evidence" value="ECO:0007669"/>
    <property type="project" value="UniProtKB-KW"/>
</dbReference>
<comment type="subcellular location">
    <subcellularLocation>
        <location evidence="2">Cell membrane</location>
    </subcellularLocation>
    <subcellularLocation>
        <location evidence="1">Membrane</location>
        <topology evidence="1">Single-pass membrane protein</topology>
    </subcellularLocation>
</comment>
<dbReference type="EC" id="3.4.16.4" evidence="17"/>
<evidence type="ECO:0000256" key="7">
    <source>
        <dbReference type="ARBA" id="ARBA00022692"/>
    </source>
</evidence>
<dbReference type="KEGG" id="ssei:FJR45_06345"/>
<evidence type="ECO:0000256" key="8">
    <source>
        <dbReference type="ARBA" id="ARBA00022801"/>
    </source>
</evidence>
<keyword evidence="8 17" id="KW-0378">Hydrolase</keyword>
<dbReference type="InterPro" id="IPR017790">
    <property type="entry name" value="Penicillin-binding_protein_2"/>
</dbReference>
<evidence type="ECO:0000256" key="13">
    <source>
        <dbReference type="ARBA" id="ARBA00023316"/>
    </source>
</evidence>
<accession>A0A7M1B1F1</accession>
<keyword evidence="7 14" id="KW-0812">Transmembrane</keyword>
<dbReference type="NCBIfam" id="TIGR03423">
    <property type="entry name" value="pbp2_mrdA"/>
    <property type="match status" value="1"/>
</dbReference>
<evidence type="ECO:0000256" key="5">
    <source>
        <dbReference type="ARBA" id="ARBA00022645"/>
    </source>
</evidence>
<evidence type="ECO:0000256" key="4">
    <source>
        <dbReference type="ARBA" id="ARBA00022519"/>
    </source>
</evidence>
<evidence type="ECO:0000256" key="11">
    <source>
        <dbReference type="ARBA" id="ARBA00022989"/>
    </source>
</evidence>
<dbReference type="PANTHER" id="PTHR30627:SF2">
    <property type="entry name" value="PEPTIDOGLYCAN D,D-TRANSPEPTIDASE MRDA"/>
    <property type="match status" value="1"/>
</dbReference>
<dbReference type="Pfam" id="PF00905">
    <property type="entry name" value="Transpeptidase"/>
    <property type="match status" value="1"/>
</dbReference>
<keyword evidence="9" id="KW-0133">Cell shape</keyword>
<sequence>MKIKFIIFVFVSIWLALIVRVFYLAVESNSYYSRLSMQNTIKHEQIAPVRGEIVDRYNRPVAINKLGFKIQIAPHLLLKKHKNEFNETLSFLLKALPDLDKEKIIKNYRKKDSYYNHNFIDVVHFIPYEKMMPVYSMLNLQKNIKVLPAPKRYYPYKNIAAHMIGYVSRANQKDIDKDPLLDLIGYTGKTGLEKYYNSYLQGTPGVKKIKVNANNQEVEELSYKSPDEEKKLKLTLDMELQKYISKLFKGKVGAVIVMNVDGSILAAGSYPNYDLNIFVSGMSYKMYDELSSSLDHPFTNKMTHGLYPPGSTIKPLLGLLYITTDLNEHWSVDCRSNLKLGGRTFRCWKKKGHRHTNITKAIRESCDDFFYKGSLVLGNKKMSAGLRRYGFGKKTGIDLPNEFIGVVPSREWKLRKYHKIWNIGETANMAIGQGDFLVTPIQIARETALMATGKLPTPHFVSLIGDKEYKSSYKNVLNKVELKKLPVIQKAMYQVCNSPHGTATNYLHVKVKIAGKTGTAQVIGIKQDILKRKKEHELSYYKRSHAWFTTYGPYKHPQYVVTVMVEHGGHGGHAAGSIVSDIYNRLLELGYIKKK</sequence>
<keyword evidence="18" id="KW-1185">Reference proteome</keyword>
<dbReference type="GO" id="GO:0009002">
    <property type="term" value="F:serine-type D-Ala-D-Ala carboxypeptidase activity"/>
    <property type="evidence" value="ECO:0007669"/>
    <property type="project" value="UniProtKB-EC"/>
</dbReference>
<evidence type="ECO:0000256" key="14">
    <source>
        <dbReference type="SAM" id="Phobius"/>
    </source>
</evidence>
<evidence type="ECO:0000313" key="18">
    <source>
        <dbReference type="Proteomes" id="UP000593719"/>
    </source>
</evidence>
<dbReference type="GO" id="GO:0008360">
    <property type="term" value="P:regulation of cell shape"/>
    <property type="evidence" value="ECO:0007669"/>
    <property type="project" value="UniProtKB-KW"/>
</dbReference>
<keyword evidence="10" id="KW-0573">Peptidoglycan synthesis</keyword>
<dbReference type="AlphaFoldDB" id="A0A7M1B1F1"/>
<dbReference type="PANTHER" id="PTHR30627">
    <property type="entry name" value="PEPTIDOGLYCAN D,D-TRANSPEPTIDASE"/>
    <property type="match status" value="1"/>
</dbReference>
<evidence type="ECO:0000256" key="9">
    <source>
        <dbReference type="ARBA" id="ARBA00022960"/>
    </source>
</evidence>
<organism evidence="17 18">
    <name type="scientific">Sulfurimonas sediminis</name>
    <dbReference type="NCBI Taxonomy" id="2590020"/>
    <lineage>
        <taxon>Bacteria</taxon>
        <taxon>Pseudomonadati</taxon>
        <taxon>Campylobacterota</taxon>
        <taxon>Epsilonproteobacteria</taxon>
        <taxon>Campylobacterales</taxon>
        <taxon>Sulfurimonadaceae</taxon>
        <taxon>Sulfurimonas</taxon>
    </lineage>
</organism>
<dbReference type="InterPro" id="IPR001460">
    <property type="entry name" value="PCN-bd_Tpept"/>
</dbReference>
<gene>
    <name evidence="17" type="primary">mrdA</name>
    <name evidence="17" type="ORF">FJR45_06345</name>
</gene>
<dbReference type="Proteomes" id="UP000593719">
    <property type="component" value="Chromosome"/>
</dbReference>
<feature type="domain" description="Penicillin-binding protein transpeptidase" evidence="15">
    <location>
        <begin position="253"/>
        <end position="583"/>
    </location>
</feature>
<feature type="domain" description="Penicillin-binding protein dimerisation" evidence="16">
    <location>
        <begin position="46"/>
        <end position="221"/>
    </location>
</feature>
<dbReference type="SUPFAM" id="SSF56601">
    <property type="entry name" value="beta-lactamase/transpeptidase-like"/>
    <property type="match status" value="1"/>
</dbReference>
<dbReference type="GO" id="GO:0008658">
    <property type="term" value="F:penicillin binding"/>
    <property type="evidence" value="ECO:0007669"/>
    <property type="project" value="InterPro"/>
</dbReference>
<evidence type="ECO:0000256" key="12">
    <source>
        <dbReference type="ARBA" id="ARBA00023136"/>
    </source>
</evidence>
<keyword evidence="12 14" id="KW-0472">Membrane</keyword>
<dbReference type="SUPFAM" id="SSF56519">
    <property type="entry name" value="Penicillin binding protein dimerisation domain"/>
    <property type="match status" value="1"/>
</dbReference>
<evidence type="ECO:0000256" key="2">
    <source>
        <dbReference type="ARBA" id="ARBA00004236"/>
    </source>
</evidence>
<evidence type="ECO:0000256" key="6">
    <source>
        <dbReference type="ARBA" id="ARBA00022670"/>
    </source>
</evidence>
<evidence type="ECO:0000256" key="1">
    <source>
        <dbReference type="ARBA" id="ARBA00004167"/>
    </source>
</evidence>
<dbReference type="GO" id="GO:0071972">
    <property type="term" value="F:peptidoglycan L,D-transpeptidase activity"/>
    <property type="evidence" value="ECO:0007669"/>
    <property type="project" value="TreeGrafter"/>
</dbReference>
<keyword evidence="6" id="KW-0645">Protease</keyword>